<feature type="region of interest" description="Disordered" evidence="1">
    <location>
        <begin position="310"/>
        <end position="331"/>
    </location>
</feature>
<dbReference type="AlphaFoldDB" id="A0AAJ0XC90"/>
<accession>A0AAJ0XC90</accession>
<dbReference type="EMBL" id="NRSJ01000046">
    <property type="protein sequence ID" value="MBK1706627.1"/>
    <property type="molecule type" value="Genomic_DNA"/>
</dbReference>
<protein>
    <submittedName>
        <fullName evidence="2">Uncharacterized protein</fullName>
    </submittedName>
</protein>
<evidence type="ECO:0000313" key="2">
    <source>
        <dbReference type="EMBL" id="MBK1706627.1"/>
    </source>
</evidence>
<evidence type="ECO:0000313" key="3">
    <source>
        <dbReference type="Proteomes" id="UP001296776"/>
    </source>
</evidence>
<name>A0AAJ0XC90_9GAMM</name>
<dbReference type="Proteomes" id="UP001296776">
    <property type="component" value="Unassembled WGS sequence"/>
</dbReference>
<feature type="compositionally biased region" description="Polar residues" evidence="1">
    <location>
        <begin position="320"/>
        <end position="331"/>
    </location>
</feature>
<sequence length="331" mass="37368">MVFSAHKSNAPNLFSGVYDTDAEGSIDFRDEPDVLAWEGARNYVGFWHQPPLDLSKLVRIELELKGKLGSRACVDLRIEDIVPGKETGHVYRSDCLDLTDELQTHVLTAADFSRFAHFGEQQGQFDWSRVKTIQVQVGTRSEDFFPYYGTYRDQEQGRITRLETGATAAWHGHFCYFGFAFDKPIDLSDLKAVQARLQGKGRVDLHLIDRNRVSYYKRGLRLDKHARTYQLAKDDFKLFPYNEIGVLDWSNIRNVQFQVSTRAGARVAVHQLDIDLGEGGRYTIERSDNGDSYVALRAVHVVTKDGGSKIGEQQRFASHASGSPTTAGAKR</sequence>
<comment type="caution">
    <text evidence="2">The sequence shown here is derived from an EMBL/GenBank/DDBJ whole genome shotgun (WGS) entry which is preliminary data.</text>
</comment>
<gene>
    <name evidence="2" type="ORF">CKO40_19270</name>
</gene>
<keyword evidence="3" id="KW-1185">Reference proteome</keyword>
<proteinExistence type="predicted"/>
<reference evidence="2" key="1">
    <citation type="submission" date="2017-08" db="EMBL/GenBank/DDBJ databases">
        <authorList>
            <person name="Imhoff J.F."/>
            <person name="Rahn T."/>
            <person name="Kuenzel S."/>
            <person name="Neulinger S.C."/>
        </authorList>
    </citation>
    <scope>NUCLEOTIDE SEQUENCE</scope>
    <source>
        <strain evidence="2">DSM 11080</strain>
    </source>
</reference>
<organism evidence="2 3">
    <name type="scientific">Halochromatium glycolicum</name>
    <dbReference type="NCBI Taxonomy" id="85075"/>
    <lineage>
        <taxon>Bacteria</taxon>
        <taxon>Pseudomonadati</taxon>
        <taxon>Pseudomonadota</taxon>
        <taxon>Gammaproteobacteria</taxon>
        <taxon>Chromatiales</taxon>
        <taxon>Chromatiaceae</taxon>
        <taxon>Halochromatium</taxon>
    </lineage>
</organism>
<evidence type="ECO:0000256" key="1">
    <source>
        <dbReference type="SAM" id="MobiDB-lite"/>
    </source>
</evidence>
<reference evidence="2" key="2">
    <citation type="journal article" date="2020" name="Microorganisms">
        <title>Osmotic Adaptation and Compatible Solute Biosynthesis of Phototrophic Bacteria as Revealed from Genome Analyses.</title>
        <authorList>
            <person name="Imhoff J.F."/>
            <person name="Rahn T."/>
            <person name="Kunzel S."/>
            <person name="Keller A."/>
            <person name="Neulinger S.C."/>
        </authorList>
    </citation>
    <scope>NUCLEOTIDE SEQUENCE</scope>
    <source>
        <strain evidence="2">DSM 11080</strain>
    </source>
</reference>